<dbReference type="InterPro" id="IPR026369">
    <property type="entry name" value="CxxC_20_CxxC"/>
</dbReference>
<evidence type="ECO:0000313" key="2">
    <source>
        <dbReference type="EMBL" id="RAZ79273.1"/>
    </source>
</evidence>
<gene>
    <name evidence="2" type="ORF">DP120_06560</name>
</gene>
<proteinExistence type="predicted"/>
<name>A0A365L1M2_9BACL</name>
<comment type="caution">
    <text evidence="2">The sequence shown here is derived from an EMBL/GenBank/DDBJ whole genome shotgun (WGS) entry which is preliminary data.</text>
</comment>
<dbReference type="Proteomes" id="UP000251002">
    <property type="component" value="Unassembled WGS sequence"/>
</dbReference>
<dbReference type="RefSeq" id="WP_112222851.1">
    <property type="nucleotide sequence ID" value="NZ_CP196859.1"/>
</dbReference>
<accession>A0A365L1M2</accession>
<reference evidence="2 3" key="1">
    <citation type="submission" date="2018-06" db="EMBL/GenBank/DDBJ databases">
        <title>The draft genome sequences of strains SCU63 and S1.</title>
        <authorList>
            <person name="Gan L."/>
        </authorList>
    </citation>
    <scope>NUCLEOTIDE SEQUENCE [LARGE SCALE GENOMIC DNA]</scope>
    <source>
        <strain evidence="2 3">SCU63</strain>
    </source>
</reference>
<sequence length="100" mass="11368">MPHCPNCNQKWNLKKTLKAHGEHNLGNACPNCKEVQYVSRKTKRLQGFITMGYIIITFLAWREFELAAVPFFTVAILTIVLGIFILISATELSQEVESGW</sequence>
<keyword evidence="1" id="KW-0812">Transmembrane</keyword>
<feature type="transmembrane region" description="Helical" evidence="1">
    <location>
        <begin position="45"/>
        <end position="61"/>
    </location>
</feature>
<organism evidence="2 3">
    <name type="scientific">Planococcus halotolerans</name>
    <dbReference type="NCBI Taxonomy" id="2233542"/>
    <lineage>
        <taxon>Bacteria</taxon>
        <taxon>Bacillati</taxon>
        <taxon>Bacillota</taxon>
        <taxon>Bacilli</taxon>
        <taxon>Bacillales</taxon>
        <taxon>Caryophanaceae</taxon>
        <taxon>Planococcus</taxon>
    </lineage>
</organism>
<dbReference type="AlphaFoldDB" id="A0A365L1M2"/>
<evidence type="ECO:0000313" key="3">
    <source>
        <dbReference type="Proteomes" id="UP000251002"/>
    </source>
</evidence>
<protein>
    <recommendedName>
        <fullName evidence="4">Cxxc_20_cxxc protein</fullName>
    </recommendedName>
</protein>
<dbReference type="EMBL" id="QLZR01000002">
    <property type="protein sequence ID" value="RAZ79273.1"/>
    <property type="molecule type" value="Genomic_DNA"/>
</dbReference>
<evidence type="ECO:0000256" key="1">
    <source>
        <dbReference type="SAM" id="Phobius"/>
    </source>
</evidence>
<evidence type="ECO:0008006" key="4">
    <source>
        <dbReference type="Google" id="ProtNLM"/>
    </source>
</evidence>
<keyword evidence="1" id="KW-1133">Transmembrane helix</keyword>
<feature type="transmembrane region" description="Helical" evidence="1">
    <location>
        <begin position="67"/>
        <end position="87"/>
    </location>
</feature>
<keyword evidence="3" id="KW-1185">Reference proteome</keyword>
<keyword evidence="1" id="KW-0472">Membrane</keyword>
<dbReference type="NCBIfam" id="TIGR04104">
    <property type="entry name" value="cxxc_20_cxxc"/>
    <property type="match status" value="1"/>
</dbReference>